<sequence length="461" mass="53165">MSGNLTPKLKAKRNFPGSILPLGRTRSFQFKQSSSKVKDYVPIIVLFFLLHFLVTKRLIPKVLVQILSFSISPIIAVFTSHGPPSSIVQLVDQKYLGAAPFFGLTSEKYVIPEKEKYILPKVEDVPVLKRLGYDKLFQVENTKDRSNKKSYIYSPDYFDIIDESAVIEEDSFPEKAGINTNNKNSNQDLQAIINFKRNGHRVYNGNENPEIVIVTTLNYEKFNPSLITKVAQNRIDYAYHNNYGVYARYAQEFIPFFVKARNDVDNWSRLVTMKEAMFAFPNAKWFWYVDEKTLIMRNDIDIKNYILKREALDPIILRGHILAPPNGQIKTYTNVDVEKLSLLITPTELGLSTESFLVKNDFHGRSLLDVWLDPLMRSYPFFRKDISKALSHILQWHPVLLERTGLLPPRTIASAYEQSDENGRPEKFLYHEGDLVINFPKCKEAGNCEQLMSLVEHERKA</sequence>
<accession>A0A4V4NFW0</accession>
<dbReference type="GO" id="GO:0000136">
    <property type="term" value="C:mannan polymerase complex"/>
    <property type="evidence" value="ECO:0007669"/>
    <property type="project" value="TreeGrafter"/>
</dbReference>
<dbReference type="Pfam" id="PF05637">
    <property type="entry name" value="Glyco_transf_34"/>
    <property type="match status" value="1"/>
</dbReference>
<organism evidence="4 5">
    <name type="scientific">Pichia inconspicua</name>
    <dbReference type="NCBI Taxonomy" id="52247"/>
    <lineage>
        <taxon>Eukaryota</taxon>
        <taxon>Fungi</taxon>
        <taxon>Dikarya</taxon>
        <taxon>Ascomycota</taxon>
        <taxon>Saccharomycotina</taxon>
        <taxon>Pichiomycetes</taxon>
        <taxon>Pichiales</taxon>
        <taxon>Pichiaceae</taxon>
        <taxon>Pichia</taxon>
    </lineage>
</organism>
<dbReference type="PANTHER" id="PTHR31306:SF10">
    <property type="entry name" value="ALPHA-1,6-MANNOSYLTRANSFERASE MNN11-RELATED"/>
    <property type="match status" value="1"/>
</dbReference>
<evidence type="ECO:0000313" key="4">
    <source>
        <dbReference type="EMBL" id="TID29610.1"/>
    </source>
</evidence>
<dbReference type="OrthoDB" id="205108at2759"/>
<comment type="similarity">
    <text evidence="1">Belongs to the glycosyltransferase 34 family.</text>
</comment>
<dbReference type="STRING" id="52247.A0A4V4NFW0"/>
<evidence type="ECO:0000256" key="2">
    <source>
        <dbReference type="ARBA" id="ARBA00022676"/>
    </source>
</evidence>
<dbReference type="AlphaFoldDB" id="A0A4V4NFW0"/>
<keyword evidence="2" id="KW-0328">Glycosyltransferase</keyword>
<dbReference type="PANTHER" id="PTHR31306">
    <property type="entry name" value="ALPHA-1,6-MANNOSYLTRANSFERASE MNN11-RELATED"/>
    <property type="match status" value="1"/>
</dbReference>
<proteinExistence type="inferred from homology"/>
<keyword evidence="3" id="KW-0808">Transferase</keyword>
<dbReference type="InterPro" id="IPR029044">
    <property type="entry name" value="Nucleotide-diphossugar_trans"/>
</dbReference>
<evidence type="ECO:0000313" key="5">
    <source>
        <dbReference type="Proteomes" id="UP000307173"/>
    </source>
</evidence>
<dbReference type="Proteomes" id="UP000307173">
    <property type="component" value="Unassembled WGS sequence"/>
</dbReference>
<reference evidence="4 5" key="1">
    <citation type="journal article" date="2019" name="Front. Genet.">
        <title>Whole-Genome Sequencing of the Opportunistic Yeast Pathogen Candida inconspicua Uncovers Its Hybrid Origin.</title>
        <authorList>
            <person name="Mixao V."/>
            <person name="Hansen A.P."/>
            <person name="Saus E."/>
            <person name="Boekhout T."/>
            <person name="Lass-Florl C."/>
            <person name="Gabaldon T."/>
        </authorList>
    </citation>
    <scope>NUCLEOTIDE SEQUENCE [LARGE SCALE GENOMIC DNA]</scope>
    <source>
        <strain evidence="4 5">CBS 180</strain>
    </source>
</reference>
<dbReference type="EMBL" id="SELW01000283">
    <property type="protein sequence ID" value="TID29610.1"/>
    <property type="molecule type" value="Genomic_DNA"/>
</dbReference>
<keyword evidence="5" id="KW-1185">Reference proteome</keyword>
<comment type="caution">
    <text evidence="4">The sequence shown here is derived from an EMBL/GenBank/DDBJ whole genome shotgun (WGS) entry which is preliminary data.</text>
</comment>
<name>A0A4V4NFW0_9ASCO</name>
<dbReference type="Gene3D" id="3.90.550.10">
    <property type="entry name" value="Spore Coat Polysaccharide Biosynthesis Protein SpsA, Chain A"/>
    <property type="match status" value="1"/>
</dbReference>
<dbReference type="GO" id="GO:0006487">
    <property type="term" value="P:protein N-linked glycosylation"/>
    <property type="evidence" value="ECO:0007669"/>
    <property type="project" value="TreeGrafter"/>
</dbReference>
<protein>
    <submittedName>
        <fullName evidence="4">Uncharacterized protein</fullName>
    </submittedName>
</protein>
<evidence type="ECO:0000256" key="1">
    <source>
        <dbReference type="ARBA" id="ARBA00005664"/>
    </source>
</evidence>
<gene>
    <name evidence="4" type="ORF">CANINC_001884</name>
</gene>
<evidence type="ECO:0000256" key="3">
    <source>
        <dbReference type="ARBA" id="ARBA00022679"/>
    </source>
</evidence>
<dbReference type="GO" id="GO:0000009">
    <property type="term" value="F:alpha-1,6-mannosyltransferase activity"/>
    <property type="evidence" value="ECO:0007669"/>
    <property type="project" value="TreeGrafter"/>
</dbReference>
<dbReference type="InterPro" id="IPR008630">
    <property type="entry name" value="Glyco_trans_34"/>
</dbReference>